<protein>
    <submittedName>
        <fullName evidence="2">Uncharacterized protein</fullName>
    </submittedName>
</protein>
<dbReference type="Proteomes" id="UP000249081">
    <property type="component" value="Unassembled WGS sequence"/>
</dbReference>
<reference evidence="2 3" key="2">
    <citation type="submission" date="2018-06" db="EMBL/GenBank/DDBJ databases">
        <title>Metagenomic assembly of (sub)arctic Cyanobacteria and their associated microbiome from non-axenic cultures.</title>
        <authorList>
            <person name="Baurain D."/>
        </authorList>
    </citation>
    <scope>NUCLEOTIDE SEQUENCE [LARGE SCALE GENOMIC DNA]</scope>
    <source>
        <strain evidence="2">ULC041bin1</strain>
    </source>
</reference>
<dbReference type="EMBL" id="QBMN01000053">
    <property type="protein sequence ID" value="PZO42059.1"/>
    <property type="molecule type" value="Genomic_DNA"/>
</dbReference>
<accession>A0A2W4WJI2</accession>
<keyword evidence="1" id="KW-0472">Membrane</keyword>
<evidence type="ECO:0000313" key="2">
    <source>
        <dbReference type="EMBL" id="PZO42059.1"/>
    </source>
</evidence>
<gene>
    <name evidence="2" type="ORF">DCF17_09430</name>
</gene>
<proteinExistence type="predicted"/>
<evidence type="ECO:0000256" key="1">
    <source>
        <dbReference type="SAM" id="Phobius"/>
    </source>
</evidence>
<name>A0A2W4WJI2_9CYAN</name>
<sequence>MAKSVNAPLSSSLDLTERVLAMAKTGVYRQSVFEALGPVATRRQIRDAIAQAKQFGLYTVASLRDDDLGTYYQVETTSYESFQSAAKTLGTGLPPIDLAAQVIATHAALRAMLTTVAGSTLGLVILGGWCLLDGQTQLGRGLWLGAVVAGGLWGMQRWIARQALG</sequence>
<feature type="transmembrane region" description="Helical" evidence="1">
    <location>
        <begin position="107"/>
        <end position="129"/>
    </location>
</feature>
<evidence type="ECO:0000313" key="3">
    <source>
        <dbReference type="Proteomes" id="UP000249081"/>
    </source>
</evidence>
<reference evidence="3" key="1">
    <citation type="submission" date="2018-04" db="EMBL/GenBank/DDBJ databases">
        <authorList>
            <person name="Cornet L."/>
        </authorList>
    </citation>
    <scope>NUCLEOTIDE SEQUENCE [LARGE SCALE GENOMIC DNA]</scope>
</reference>
<comment type="caution">
    <text evidence="2">The sequence shown here is derived from an EMBL/GenBank/DDBJ whole genome shotgun (WGS) entry which is preliminary data.</text>
</comment>
<organism evidence="2 3">
    <name type="scientific">Shackletoniella antarctica</name>
    <dbReference type="NCBI Taxonomy" id="268115"/>
    <lineage>
        <taxon>Bacteria</taxon>
        <taxon>Bacillati</taxon>
        <taxon>Cyanobacteriota</taxon>
        <taxon>Cyanophyceae</taxon>
        <taxon>Oculatellales</taxon>
        <taxon>Oculatellaceae</taxon>
        <taxon>Shackletoniella</taxon>
    </lineage>
</organism>
<keyword evidence="1" id="KW-1133">Transmembrane helix</keyword>
<feature type="transmembrane region" description="Helical" evidence="1">
    <location>
        <begin position="141"/>
        <end position="160"/>
    </location>
</feature>
<keyword evidence="1" id="KW-0812">Transmembrane</keyword>
<dbReference type="AlphaFoldDB" id="A0A2W4WJI2"/>